<dbReference type="Proteomes" id="UP000053095">
    <property type="component" value="Unassembled WGS sequence"/>
</dbReference>
<dbReference type="EMBL" id="DF933820">
    <property type="protein sequence ID" value="GAM37414.1"/>
    <property type="molecule type" value="Genomic_DNA"/>
</dbReference>
<evidence type="ECO:0000256" key="1">
    <source>
        <dbReference type="SAM" id="Phobius"/>
    </source>
</evidence>
<evidence type="ECO:0000313" key="3">
    <source>
        <dbReference type="Proteomes" id="UP000053095"/>
    </source>
</evidence>
<name>A0A6V8H7T9_TALPI</name>
<keyword evidence="1" id="KW-1133">Transmembrane helix</keyword>
<keyword evidence="1" id="KW-0812">Transmembrane</keyword>
<feature type="transmembrane region" description="Helical" evidence="1">
    <location>
        <begin position="121"/>
        <end position="140"/>
    </location>
</feature>
<organism evidence="2 3">
    <name type="scientific">Talaromyces pinophilus</name>
    <name type="common">Penicillium pinophilum</name>
    <dbReference type="NCBI Taxonomy" id="128442"/>
    <lineage>
        <taxon>Eukaryota</taxon>
        <taxon>Fungi</taxon>
        <taxon>Dikarya</taxon>
        <taxon>Ascomycota</taxon>
        <taxon>Pezizomycotina</taxon>
        <taxon>Eurotiomycetes</taxon>
        <taxon>Eurotiomycetidae</taxon>
        <taxon>Eurotiales</taxon>
        <taxon>Trichocomaceae</taxon>
        <taxon>Talaromyces</taxon>
        <taxon>Talaromyces sect. Talaromyces</taxon>
    </lineage>
</organism>
<protein>
    <submittedName>
        <fullName evidence="2">Uncharacterized protein</fullName>
    </submittedName>
</protein>
<comment type="caution">
    <text evidence="2">The sequence shown here is derived from an EMBL/GenBank/DDBJ whole genome shotgun (WGS) entry which is preliminary data.</text>
</comment>
<proteinExistence type="predicted"/>
<keyword evidence="1" id="KW-0472">Membrane</keyword>
<dbReference type="AlphaFoldDB" id="A0A6V8H7T9"/>
<gene>
    <name evidence="2" type="ORF">TCE0_024r07318</name>
</gene>
<keyword evidence="3" id="KW-1185">Reference proteome</keyword>
<sequence>MDVPRAIAECLDLRATTVQYTAVPESKREPIFVSESGNKEVVDEVIKTIITAENGGPLLRSQLKDIISADTWKETVAKAILFNLEQMIQKGPNTRGRALREAIQVADEAVKEIFHFAADHPVICTLIAIGVLVLLAPWLIKALGFGELGPIEGISQSQSLFHSDVSPENRFFLLLRGNQPAKVTCPAEAYFHSFNVWEWYGTEFVIDNIQSREPHLL</sequence>
<accession>A0A6V8H7T9</accession>
<evidence type="ECO:0000313" key="2">
    <source>
        <dbReference type="EMBL" id="GAM37414.1"/>
    </source>
</evidence>
<reference evidence="3" key="1">
    <citation type="journal article" date="2015" name="Genome Announc.">
        <title>Draft genome sequence of Talaromyces cellulolyticus strain Y-94, a source of lignocellulosic biomass-degrading enzymes.</title>
        <authorList>
            <person name="Fujii T."/>
            <person name="Koike H."/>
            <person name="Sawayama S."/>
            <person name="Yano S."/>
            <person name="Inoue H."/>
        </authorList>
    </citation>
    <scope>NUCLEOTIDE SEQUENCE [LARGE SCALE GENOMIC DNA]</scope>
    <source>
        <strain evidence="3">Y-94</strain>
    </source>
</reference>